<dbReference type="PRINTS" id="PR00111">
    <property type="entry name" value="ABHYDROLASE"/>
</dbReference>
<sequence length="242" mass="26199">MDNSADRPTLVFLCAHLADERLFAAQTAALNHTHGCRVIVPRDQDSMAAMAEHVLAAAPPRFTLIGLSLGGYVAFEVIRRALPRIERLVLMDTTAAADTPAKRDGRLADIELVRQRGLDTLIPELPKRWLLPAHQQDPALVALLGDMARSVGALGQRNQQTAMLGRPDSLADLERVNVPTLVLCGRQDAVTPLADHQAMAERVPDAQLAVIEDCGHLSAIEQPAAVTEVLRDWLQATAPSGR</sequence>
<accession>A0ABX2EA84</accession>
<dbReference type="InterPro" id="IPR029058">
    <property type="entry name" value="AB_hydrolase_fold"/>
</dbReference>
<dbReference type="RefSeq" id="WP_173120054.1">
    <property type="nucleotide sequence ID" value="NZ_JABRWJ010000001.1"/>
</dbReference>
<dbReference type="SUPFAM" id="SSF53474">
    <property type="entry name" value="alpha/beta-Hydrolases"/>
    <property type="match status" value="1"/>
</dbReference>
<gene>
    <name evidence="2" type="ORF">HLB44_01975</name>
</gene>
<dbReference type="Pfam" id="PF12697">
    <property type="entry name" value="Abhydrolase_6"/>
    <property type="match status" value="1"/>
</dbReference>
<dbReference type="Gene3D" id="3.40.50.1820">
    <property type="entry name" value="alpha/beta hydrolase"/>
    <property type="match status" value="1"/>
</dbReference>
<proteinExistence type="predicted"/>
<evidence type="ECO:0000313" key="3">
    <source>
        <dbReference type="Proteomes" id="UP000737171"/>
    </source>
</evidence>
<reference evidence="2 3" key="1">
    <citation type="submission" date="2020-05" db="EMBL/GenBank/DDBJ databases">
        <title>Aquincola sp. isolate from soil.</title>
        <authorList>
            <person name="Han J."/>
            <person name="Kim D.-U."/>
        </authorList>
    </citation>
    <scope>NUCLEOTIDE SEQUENCE [LARGE SCALE GENOMIC DNA]</scope>
    <source>
        <strain evidence="2 3">S2</strain>
    </source>
</reference>
<dbReference type="InterPro" id="IPR000073">
    <property type="entry name" value="AB_hydrolase_1"/>
</dbReference>
<dbReference type="EMBL" id="JABRWJ010000001">
    <property type="protein sequence ID" value="NRF65745.1"/>
    <property type="molecule type" value="Genomic_DNA"/>
</dbReference>
<dbReference type="Proteomes" id="UP000737171">
    <property type="component" value="Unassembled WGS sequence"/>
</dbReference>
<feature type="domain" description="AB hydrolase-1" evidence="1">
    <location>
        <begin position="48"/>
        <end position="228"/>
    </location>
</feature>
<dbReference type="InterPro" id="IPR050228">
    <property type="entry name" value="Carboxylesterase_BioH"/>
</dbReference>
<evidence type="ECO:0000313" key="2">
    <source>
        <dbReference type="EMBL" id="NRF65745.1"/>
    </source>
</evidence>
<protein>
    <submittedName>
        <fullName evidence="2">Alpha/beta fold hydrolase</fullName>
    </submittedName>
</protein>
<keyword evidence="2" id="KW-0378">Hydrolase</keyword>
<evidence type="ECO:0000259" key="1">
    <source>
        <dbReference type="Pfam" id="PF12697"/>
    </source>
</evidence>
<keyword evidence="3" id="KW-1185">Reference proteome</keyword>
<dbReference type="PANTHER" id="PTHR43194">
    <property type="entry name" value="HYDROLASE ALPHA/BETA FOLD FAMILY"/>
    <property type="match status" value="1"/>
</dbReference>
<name>A0ABX2EA84_9BURK</name>
<organism evidence="2 3">
    <name type="scientific">Pseudaquabacterium terrae</name>
    <dbReference type="NCBI Taxonomy" id="2732868"/>
    <lineage>
        <taxon>Bacteria</taxon>
        <taxon>Pseudomonadati</taxon>
        <taxon>Pseudomonadota</taxon>
        <taxon>Betaproteobacteria</taxon>
        <taxon>Burkholderiales</taxon>
        <taxon>Sphaerotilaceae</taxon>
        <taxon>Pseudaquabacterium</taxon>
    </lineage>
</organism>
<dbReference type="GO" id="GO:0016787">
    <property type="term" value="F:hydrolase activity"/>
    <property type="evidence" value="ECO:0007669"/>
    <property type="project" value="UniProtKB-KW"/>
</dbReference>
<dbReference type="PANTHER" id="PTHR43194:SF5">
    <property type="entry name" value="PIMELOYL-[ACYL-CARRIER PROTEIN] METHYL ESTER ESTERASE"/>
    <property type="match status" value="1"/>
</dbReference>
<comment type="caution">
    <text evidence="2">The sequence shown here is derived from an EMBL/GenBank/DDBJ whole genome shotgun (WGS) entry which is preliminary data.</text>
</comment>